<accession>A0A4Z2EII0</accession>
<dbReference type="EMBL" id="SRLO01006749">
    <property type="protein sequence ID" value="TNN28565.1"/>
    <property type="molecule type" value="Genomic_DNA"/>
</dbReference>
<reference evidence="2 3" key="1">
    <citation type="submission" date="2019-03" db="EMBL/GenBank/DDBJ databases">
        <title>First draft genome of Liparis tanakae, snailfish: a comprehensive survey of snailfish specific genes.</title>
        <authorList>
            <person name="Kim W."/>
            <person name="Song I."/>
            <person name="Jeong J.-H."/>
            <person name="Kim D."/>
            <person name="Kim S."/>
            <person name="Ryu S."/>
            <person name="Song J.Y."/>
            <person name="Lee S.K."/>
        </authorList>
    </citation>
    <scope>NUCLEOTIDE SEQUENCE [LARGE SCALE GENOMIC DNA]</scope>
    <source>
        <tissue evidence="2">Muscle</tissue>
    </source>
</reference>
<organism evidence="2 3">
    <name type="scientific">Liparis tanakae</name>
    <name type="common">Tanaka's snailfish</name>
    <dbReference type="NCBI Taxonomy" id="230148"/>
    <lineage>
        <taxon>Eukaryota</taxon>
        <taxon>Metazoa</taxon>
        <taxon>Chordata</taxon>
        <taxon>Craniata</taxon>
        <taxon>Vertebrata</taxon>
        <taxon>Euteleostomi</taxon>
        <taxon>Actinopterygii</taxon>
        <taxon>Neopterygii</taxon>
        <taxon>Teleostei</taxon>
        <taxon>Neoteleostei</taxon>
        <taxon>Acanthomorphata</taxon>
        <taxon>Eupercaria</taxon>
        <taxon>Perciformes</taxon>
        <taxon>Cottioidei</taxon>
        <taxon>Cottales</taxon>
        <taxon>Liparidae</taxon>
        <taxon>Liparis</taxon>
    </lineage>
</organism>
<feature type="compositionally biased region" description="Polar residues" evidence="1">
    <location>
        <begin position="45"/>
        <end position="58"/>
    </location>
</feature>
<feature type="compositionally biased region" description="Basic and acidic residues" evidence="1">
    <location>
        <begin position="90"/>
        <end position="100"/>
    </location>
</feature>
<name>A0A4Z2EII0_9TELE</name>
<gene>
    <name evidence="2" type="ORF">EYF80_061286</name>
</gene>
<sequence length="100" mass="10816">MVRSEVKAEALPCSPTRPHRCSILWPHCCHGYNNKLPAHTAISRSTTSGLAVSENTASREMPVASGAAGRADRDRDTAAPDGPKTRTKPAKGDWDSYLDR</sequence>
<evidence type="ECO:0000313" key="3">
    <source>
        <dbReference type="Proteomes" id="UP000314294"/>
    </source>
</evidence>
<comment type="caution">
    <text evidence="2">The sequence shown here is derived from an EMBL/GenBank/DDBJ whole genome shotgun (WGS) entry which is preliminary data.</text>
</comment>
<dbReference type="AlphaFoldDB" id="A0A4Z2EII0"/>
<protein>
    <submittedName>
        <fullName evidence="2">Uncharacterized protein</fullName>
    </submittedName>
</protein>
<evidence type="ECO:0000313" key="2">
    <source>
        <dbReference type="EMBL" id="TNN28565.1"/>
    </source>
</evidence>
<dbReference type="Proteomes" id="UP000314294">
    <property type="component" value="Unassembled WGS sequence"/>
</dbReference>
<evidence type="ECO:0000256" key="1">
    <source>
        <dbReference type="SAM" id="MobiDB-lite"/>
    </source>
</evidence>
<proteinExistence type="predicted"/>
<keyword evidence="3" id="KW-1185">Reference proteome</keyword>
<feature type="region of interest" description="Disordered" evidence="1">
    <location>
        <begin position="45"/>
        <end position="100"/>
    </location>
</feature>